<dbReference type="Pfam" id="PF00072">
    <property type="entry name" value="Response_reg"/>
    <property type="match status" value="1"/>
</dbReference>
<dbReference type="EMBL" id="FXYD01000001">
    <property type="protein sequence ID" value="SMX31386.1"/>
    <property type="molecule type" value="Genomic_DNA"/>
</dbReference>
<dbReference type="InterPro" id="IPR036097">
    <property type="entry name" value="HisK_dim/P_sf"/>
</dbReference>
<dbReference type="Proteomes" id="UP000203464">
    <property type="component" value="Unassembled WGS sequence"/>
</dbReference>
<evidence type="ECO:0000256" key="3">
    <source>
        <dbReference type="ARBA" id="ARBA00022553"/>
    </source>
</evidence>
<keyword evidence="5" id="KW-0472">Membrane</keyword>
<dbReference type="InterPro" id="IPR004358">
    <property type="entry name" value="Sig_transdc_His_kin-like_C"/>
</dbReference>
<dbReference type="PRINTS" id="PR00344">
    <property type="entry name" value="BCTRLSENSOR"/>
</dbReference>
<dbReference type="SMART" id="SM00387">
    <property type="entry name" value="HATPase_c"/>
    <property type="match status" value="1"/>
</dbReference>
<dbReference type="InterPro" id="IPR036890">
    <property type="entry name" value="HATPase_C_sf"/>
</dbReference>
<sequence length="779" mass="84516">MTEESSHIERGGVGGPTKQVLLHESRAHSVTAFAVLGFCAMIASFLVIQPELKLGLLAFSVALAVFAGAVSLIKFFQARKKSYATQALVTLVEHDATPCFLADFDGNVAYRNEVADDKFRDRASDALVRILAELFANPASVLFRLQSKAQALGSAREDIVTRKGHIRLAVNAVDCDMFMWRLEDLSDRGGGARAADALSLPMLTAGPTGTVLYMNEAFRRLLGGRAKNLSGVFSDLPIVSGHVHKVLSESGEIDSLVAEVPSHGGRREIYLLPGDDLPQGPDVGADWDAIEELPVPLLKISATGDVLASNHEARTLLDSRIPMGCRVSDLLEGLGRPLTDWITETVEGKGTGAPQFLEAIHETKEIHVQVSLNPAGSSEDTAHVIAVLSDVTEFKNLEQQFVQSQKMQAIGQLAGGVAHDFNNLLTAISGHCDLLLLRHDQEDGDFADLVQIHENANRAAALVGQLLAYSRKQNLQPEIIDLRNTLSESTHLLNRLVGERLTLTLDHDPDLRPIRADKRQLEQVLMNLVVNARDAMPNGGNIRIETENCVLAEPLHRDRVTVPAGHYVVLRVHDTGTGIPDDKRNKIFEPFWTTKKSGDGTGLGLSTAYGIVKQTGGYIFVDSEVGVETTFSIMIPSHDAPIEHVEKPTTAGNSASINGDGVVLLVEDEAPVRAFASRALQLRGFTVLEADCAESALALLSDPTLEVDLFLTDVIMPGKDGPTWVREALAERPDTKVIFVSGYAEESFGEDQKSIPNSVFLPKPFSLTELTKTVHDQLH</sequence>
<dbReference type="InterPro" id="IPR011006">
    <property type="entry name" value="CheY-like_superfamily"/>
</dbReference>
<dbReference type="PROSITE" id="PS50109">
    <property type="entry name" value="HIS_KIN"/>
    <property type="match status" value="1"/>
</dbReference>
<dbReference type="Pfam" id="PF00512">
    <property type="entry name" value="HisKA"/>
    <property type="match status" value="1"/>
</dbReference>
<dbReference type="InterPro" id="IPR005467">
    <property type="entry name" value="His_kinase_dom"/>
</dbReference>
<evidence type="ECO:0000313" key="9">
    <source>
        <dbReference type="Proteomes" id="UP000203464"/>
    </source>
</evidence>
<dbReference type="InterPro" id="IPR003661">
    <property type="entry name" value="HisK_dim/P_dom"/>
</dbReference>
<keyword evidence="5" id="KW-1133">Transmembrane helix</keyword>
<keyword evidence="9" id="KW-1185">Reference proteome</keyword>
<evidence type="ECO:0000256" key="5">
    <source>
        <dbReference type="SAM" id="Phobius"/>
    </source>
</evidence>
<keyword evidence="3 4" id="KW-0597">Phosphoprotein</keyword>
<feature type="domain" description="Response regulatory" evidence="7">
    <location>
        <begin position="662"/>
        <end position="778"/>
    </location>
</feature>
<dbReference type="Gene3D" id="1.10.287.130">
    <property type="match status" value="1"/>
</dbReference>
<dbReference type="PANTHER" id="PTHR43065">
    <property type="entry name" value="SENSOR HISTIDINE KINASE"/>
    <property type="match status" value="1"/>
</dbReference>
<dbReference type="PROSITE" id="PS50110">
    <property type="entry name" value="RESPONSE_REGULATORY"/>
    <property type="match status" value="1"/>
</dbReference>
<gene>
    <name evidence="8" type="ORF">OCA8868_00335</name>
</gene>
<dbReference type="EC" id="2.7.13.3" evidence="2"/>
<dbReference type="SMART" id="SM00448">
    <property type="entry name" value="REC"/>
    <property type="match status" value="1"/>
</dbReference>
<accession>A0A238JNM5</accession>
<evidence type="ECO:0000256" key="2">
    <source>
        <dbReference type="ARBA" id="ARBA00012438"/>
    </source>
</evidence>
<feature type="transmembrane region" description="Helical" evidence="5">
    <location>
        <begin position="27"/>
        <end position="48"/>
    </location>
</feature>
<dbReference type="InterPro" id="IPR001789">
    <property type="entry name" value="Sig_transdc_resp-reg_receiver"/>
</dbReference>
<dbReference type="Pfam" id="PF02518">
    <property type="entry name" value="HATPase_c"/>
    <property type="match status" value="1"/>
</dbReference>
<dbReference type="SUPFAM" id="SSF55874">
    <property type="entry name" value="ATPase domain of HSP90 chaperone/DNA topoisomerase II/histidine kinase"/>
    <property type="match status" value="1"/>
</dbReference>
<name>A0A238JNM5_9RHOB</name>
<feature type="transmembrane region" description="Helical" evidence="5">
    <location>
        <begin position="54"/>
        <end position="76"/>
    </location>
</feature>
<dbReference type="Gene3D" id="3.30.565.10">
    <property type="entry name" value="Histidine kinase-like ATPase, C-terminal domain"/>
    <property type="match status" value="1"/>
</dbReference>
<dbReference type="Gene3D" id="3.30.450.20">
    <property type="entry name" value="PAS domain"/>
    <property type="match status" value="1"/>
</dbReference>
<feature type="domain" description="Histidine kinase" evidence="6">
    <location>
        <begin position="416"/>
        <end position="639"/>
    </location>
</feature>
<evidence type="ECO:0000259" key="6">
    <source>
        <dbReference type="PROSITE" id="PS50109"/>
    </source>
</evidence>
<dbReference type="SMART" id="SM00388">
    <property type="entry name" value="HisKA"/>
    <property type="match status" value="1"/>
</dbReference>
<dbReference type="InterPro" id="IPR003594">
    <property type="entry name" value="HATPase_dom"/>
</dbReference>
<reference evidence="9" key="1">
    <citation type="submission" date="2017-05" db="EMBL/GenBank/DDBJ databases">
        <authorList>
            <person name="Rodrigo-Torres L."/>
            <person name="Arahal R. D."/>
            <person name="Lucena T."/>
        </authorList>
    </citation>
    <scope>NUCLEOTIDE SEQUENCE [LARGE SCALE GENOMIC DNA]</scope>
    <source>
        <strain evidence="9">CECT 8868</strain>
    </source>
</reference>
<dbReference type="SUPFAM" id="SSF52172">
    <property type="entry name" value="CheY-like"/>
    <property type="match status" value="1"/>
</dbReference>
<organism evidence="8 9">
    <name type="scientific">Octadecabacter ascidiaceicola</name>
    <dbReference type="NCBI Taxonomy" id="1655543"/>
    <lineage>
        <taxon>Bacteria</taxon>
        <taxon>Pseudomonadati</taxon>
        <taxon>Pseudomonadota</taxon>
        <taxon>Alphaproteobacteria</taxon>
        <taxon>Rhodobacterales</taxon>
        <taxon>Roseobacteraceae</taxon>
        <taxon>Octadecabacter</taxon>
    </lineage>
</organism>
<dbReference type="CDD" id="cd00082">
    <property type="entry name" value="HisKA"/>
    <property type="match status" value="1"/>
</dbReference>
<evidence type="ECO:0000313" key="8">
    <source>
        <dbReference type="EMBL" id="SMX31386.1"/>
    </source>
</evidence>
<evidence type="ECO:0000256" key="1">
    <source>
        <dbReference type="ARBA" id="ARBA00000085"/>
    </source>
</evidence>
<dbReference type="AlphaFoldDB" id="A0A238JNM5"/>
<dbReference type="SUPFAM" id="SSF47384">
    <property type="entry name" value="Homodimeric domain of signal transducing histidine kinase"/>
    <property type="match status" value="1"/>
</dbReference>
<comment type="catalytic activity">
    <reaction evidence="1">
        <text>ATP + protein L-histidine = ADP + protein N-phospho-L-histidine.</text>
        <dbReference type="EC" id="2.7.13.3"/>
    </reaction>
</comment>
<evidence type="ECO:0000256" key="4">
    <source>
        <dbReference type="PROSITE-ProRule" id="PRU00169"/>
    </source>
</evidence>
<keyword evidence="5" id="KW-0812">Transmembrane</keyword>
<proteinExistence type="predicted"/>
<dbReference type="GO" id="GO:0000155">
    <property type="term" value="F:phosphorelay sensor kinase activity"/>
    <property type="evidence" value="ECO:0007669"/>
    <property type="project" value="InterPro"/>
</dbReference>
<protein>
    <recommendedName>
        <fullName evidence="2">histidine kinase</fullName>
        <ecNumber evidence="2">2.7.13.3</ecNumber>
    </recommendedName>
</protein>
<dbReference type="Gene3D" id="3.40.50.2300">
    <property type="match status" value="1"/>
</dbReference>
<dbReference type="PANTHER" id="PTHR43065:SF42">
    <property type="entry name" value="TWO-COMPONENT SENSOR PPRA"/>
    <property type="match status" value="1"/>
</dbReference>
<feature type="modified residue" description="4-aspartylphosphate" evidence="4">
    <location>
        <position position="713"/>
    </location>
</feature>
<evidence type="ECO:0000259" key="7">
    <source>
        <dbReference type="PROSITE" id="PS50110"/>
    </source>
</evidence>